<keyword evidence="3" id="KW-0813">Transport</keyword>
<sequence>MASLVGTATTRVLIVIAAFLFAETSKTIFQVVIFIFVMHPFDVGDRCVVDGVQLVVEEINIFTTTFLKLNNEKVYYPNSVLFSKPISNYYRNPDMGLKGEEQTSNDLIIELKRIMEELGIRYDLLPEQGNPNQDPRDKPDATAYAAPDL</sequence>
<dbReference type="GO" id="GO:0005886">
    <property type="term" value="C:plasma membrane"/>
    <property type="evidence" value="ECO:0007669"/>
    <property type="project" value="TreeGrafter"/>
</dbReference>
<dbReference type="InterPro" id="IPR006685">
    <property type="entry name" value="MscS_channel_2nd"/>
</dbReference>
<evidence type="ECO:0000256" key="5">
    <source>
        <dbReference type="ARBA" id="ARBA00022989"/>
    </source>
</evidence>
<dbReference type="EMBL" id="VEPZ02000032">
    <property type="protein sequence ID" value="KAE8735263.1"/>
    <property type="molecule type" value="Genomic_DNA"/>
</dbReference>
<evidence type="ECO:0000256" key="3">
    <source>
        <dbReference type="ARBA" id="ARBA00022448"/>
    </source>
</evidence>
<dbReference type="Gene3D" id="2.30.30.60">
    <property type="match status" value="1"/>
</dbReference>
<keyword evidence="4 10" id="KW-0812">Transmembrane</keyword>
<feature type="region of interest" description="Disordered" evidence="9">
    <location>
        <begin position="125"/>
        <end position="149"/>
    </location>
</feature>
<evidence type="ECO:0000259" key="11">
    <source>
        <dbReference type="Pfam" id="PF00924"/>
    </source>
</evidence>
<dbReference type="PANTHER" id="PTHR31618">
    <property type="entry name" value="MECHANOSENSITIVE ION CHANNEL PROTEIN 5"/>
    <property type="match status" value="1"/>
</dbReference>
<name>A0A6A3D0M9_HIBSY</name>
<evidence type="ECO:0000256" key="6">
    <source>
        <dbReference type="ARBA" id="ARBA00023065"/>
    </source>
</evidence>
<keyword evidence="6" id="KW-0406">Ion transport</keyword>
<evidence type="ECO:0000313" key="12">
    <source>
        <dbReference type="EMBL" id="KAE8735263.1"/>
    </source>
</evidence>
<evidence type="ECO:0000256" key="1">
    <source>
        <dbReference type="ARBA" id="ARBA00004141"/>
    </source>
</evidence>
<comment type="subcellular location">
    <subcellularLocation>
        <location evidence="1">Membrane</location>
        <topology evidence="1">Multi-pass membrane protein</topology>
    </subcellularLocation>
</comment>
<organism evidence="12 13">
    <name type="scientific">Hibiscus syriacus</name>
    <name type="common">Rose of Sharon</name>
    <dbReference type="NCBI Taxonomy" id="106335"/>
    <lineage>
        <taxon>Eukaryota</taxon>
        <taxon>Viridiplantae</taxon>
        <taxon>Streptophyta</taxon>
        <taxon>Embryophyta</taxon>
        <taxon>Tracheophyta</taxon>
        <taxon>Spermatophyta</taxon>
        <taxon>Magnoliopsida</taxon>
        <taxon>eudicotyledons</taxon>
        <taxon>Gunneridae</taxon>
        <taxon>Pentapetalae</taxon>
        <taxon>rosids</taxon>
        <taxon>malvids</taxon>
        <taxon>Malvales</taxon>
        <taxon>Malvaceae</taxon>
        <taxon>Malvoideae</taxon>
        <taxon>Hibiscus</taxon>
    </lineage>
</organism>
<protein>
    <recommendedName>
        <fullName evidence="11">Mechanosensitive ion channel MscS domain-containing protein</fullName>
    </recommendedName>
</protein>
<evidence type="ECO:0000256" key="2">
    <source>
        <dbReference type="ARBA" id="ARBA00008017"/>
    </source>
</evidence>
<dbReference type="FunFam" id="2.30.30.60:FF:000003">
    <property type="entry name" value="Predicted mechanosensitive ion channel"/>
    <property type="match status" value="1"/>
</dbReference>
<comment type="similarity">
    <text evidence="2">Belongs to the MscS (TC 1.A.23) family.</text>
</comment>
<proteinExistence type="inferred from homology"/>
<evidence type="ECO:0000256" key="8">
    <source>
        <dbReference type="ARBA" id="ARBA00023303"/>
    </source>
</evidence>
<evidence type="ECO:0000256" key="7">
    <source>
        <dbReference type="ARBA" id="ARBA00023136"/>
    </source>
</evidence>
<dbReference type="GO" id="GO:0050982">
    <property type="term" value="P:detection of mechanical stimulus"/>
    <property type="evidence" value="ECO:0007669"/>
    <property type="project" value="TreeGrafter"/>
</dbReference>
<dbReference type="AlphaFoldDB" id="A0A6A3D0M9"/>
<dbReference type="GO" id="GO:0006820">
    <property type="term" value="P:monoatomic anion transport"/>
    <property type="evidence" value="ECO:0007669"/>
    <property type="project" value="TreeGrafter"/>
</dbReference>
<feature type="transmembrane region" description="Helical" evidence="10">
    <location>
        <begin position="12"/>
        <end position="37"/>
    </location>
</feature>
<keyword evidence="7 10" id="KW-0472">Membrane</keyword>
<keyword evidence="8" id="KW-0407">Ion channel</keyword>
<dbReference type="InterPro" id="IPR016688">
    <property type="entry name" value="MscS-like_plants/fungi"/>
</dbReference>
<gene>
    <name evidence="12" type="ORF">F3Y22_tig00000340pilonHSYRG00135</name>
</gene>
<comment type="caution">
    <text evidence="12">The sequence shown here is derived from an EMBL/GenBank/DDBJ whole genome shotgun (WGS) entry which is preliminary data.</text>
</comment>
<reference evidence="12" key="1">
    <citation type="submission" date="2019-09" db="EMBL/GenBank/DDBJ databases">
        <title>Draft genome information of white flower Hibiscus syriacus.</title>
        <authorList>
            <person name="Kim Y.-M."/>
        </authorList>
    </citation>
    <scope>NUCLEOTIDE SEQUENCE [LARGE SCALE GENOMIC DNA]</scope>
    <source>
        <strain evidence="12">YM2019G1</strain>
    </source>
</reference>
<dbReference type="PANTHER" id="PTHR31618:SF20">
    <property type="entry name" value="MECHANOSENSITIVE ION CHANNEL PROTEIN 10"/>
    <property type="match status" value="1"/>
</dbReference>
<dbReference type="Pfam" id="PF00924">
    <property type="entry name" value="MS_channel_2nd"/>
    <property type="match status" value="1"/>
</dbReference>
<keyword evidence="13" id="KW-1185">Reference proteome</keyword>
<accession>A0A6A3D0M9</accession>
<dbReference type="SUPFAM" id="SSF50182">
    <property type="entry name" value="Sm-like ribonucleoproteins"/>
    <property type="match status" value="1"/>
</dbReference>
<keyword evidence="5 10" id="KW-1133">Transmembrane helix</keyword>
<evidence type="ECO:0000256" key="10">
    <source>
        <dbReference type="SAM" id="Phobius"/>
    </source>
</evidence>
<feature type="domain" description="Mechanosensitive ion channel MscS" evidence="11">
    <location>
        <begin position="33"/>
        <end position="90"/>
    </location>
</feature>
<dbReference type="InterPro" id="IPR010920">
    <property type="entry name" value="LSM_dom_sf"/>
</dbReference>
<evidence type="ECO:0000256" key="9">
    <source>
        <dbReference type="SAM" id="MobiDB-lite"/>
    </source>
</evidence>
<dbReference type="Proteomes" id="UP000436088">
    <property type="component" value="Unassembled WGS sequence"/>
</dbReference>
<evidence type="ECO:0000256" key="4">
    <source>
        <dbReference type="ARBA" id="ARBA00022692"/>
    </source>
</evidence>
<dbReference type="InterPro" id="IPR023408">
    <property type="entry name" value="MscS_beta-dom_sf"/>
</dbReference>
<dbReference type="GO" id="GO:0008381">
    <property type="term" value="F:mechanosensitive monoatomic ion channel activity"/>
    <property type="evidence" value="ECO:0007669"/>
    <property type="project" value="TreeGrafter"/>
</dbReference>
<evidence type="ECO:0000313" key="13">
    <source>
        <dbReference type="Proteomes" id="UP000436088"/>
    </source>
</evidence>